<keyword evidence="1" id="KW-0496">Mitochondrion</keyword>
<geneLocation type="mitochondrion" evidence="1"/>
<reference evidence="1" key="1">
    <citation type="journal article" date="2015" name="Genome Biol. Evol.">
        <title>Organellar Genomes of White Spruce (Picea glauca): Assembly and Annotation.</title>
        <authorList>
            <person name="Jackman S.D."/>
            <person name="Warren R.L."/>
            <person name="Gibb E.A."/>
            <person name="Vandervalk B.P."/>
            <person name="Mohamadi H."/>
            <person name="Chu J."/>
            <person name="Raymond A."/>
            <person name="Pleasance S."/>
            <person name="Coope R."/>
            <person name="Wildung M.R."/>
            <person name="Ritland C.E."/>
            <person name="Bousquet J."/>
            <person name="Jones S.J."/>
            <person name="Bohlmann J."/>
            <person name="Birol I."/>
        </authorList>
    </citation>
    <scope>NUCLEOTIDE SEQUENCE [LARGE SCALE GENOMIC DNA]</scope>
    <source>
        <tissue evidence="1">Flushing bud</tissue>
    </source>
</reference>
<proteinExistence type="predicted"/>
<name>A0A117NIV0_PICGL</name>
<evidence type="ECO:0000313" key="1">
    <source>
        <dbReference type="EMBL" id="KUM50526.1"/>
    </source>
</evidence>
<gene>
    <name evidence="1" type="ORF">ABT39_MTgene369</name>
</gene>
<dbReference type="AlphaFoldDB" id="A0A117NIV0"/>
<organism evidence="1">
    <name type="scientific">Picea glauca</name>
    <name type="common">White spruce</name>
    <name type="synonym">Pinus glauca</name>
    <dbReference type="NCBI Taxonomy" id="3330"/>
    <lineage>
        <taxon>Eukaryota</taxon>
        <taxon>Viridiplantae</taxon>
        <taxon>Streptophyta</taxon>
        <taxon>Embryophyta</taxon>
        <taxon>Tracheophyta</taxon>
        <taxon>Spermatophyta</taxon>
        <taxon>Pinopsida</taxon>
        <taxon>Pinidae</taxon>
        <taxon>Conifers I</taxon>
        <taxon>Pinales</taxon>
        <taxon>Pinaceae</taxon>
        <taxon>Picea</taxon>
    </lineage>
</organism>
<dbReference type="EMBL" id="LKAM01000001">
    <property type="protein sequence ID" value="KUM50526.1"/>
    <property type="molecule type" value="Genomic_DNA"/>
</dbReference>
<protein>
    <submittedName>
        <fullName evidence="1">Uncharacterized protein</fullName>
    </submittedName>
</protein>
<sequence>MGLKPLFAVGSIFESARSTCASMASESIGSNAACFRPRKTQQNEVTFLATK</sequence>
<comment type="caution">
    <text evidence="1">The sequence shown here is derived from an EMBL/GenBank/DDBJ whole genome shotgun (WGS) entry which is preliminary data.</text>
</comment>
<accession>A0A117NIV0</accession>